<organism evidence="1 2">
    <name type="scientific">Leptospira kirschneri serovar Bulgarica str. Nikolaevo</name>
    <dbReference type="NCBI Taxonomy" id="1240687"/>
    <lineage>
        <taxon>Bacteria</taxon>
        <taxon>Pseudomonadati</taxon>
        <taxon>Spirochaetota</taxon>
        <taxon>Spirochaetia</taxon>
        <taxon>Leptospirales</taxon>
        <taxon>Leptospiraceae</taxon>
        <taxon>Leptospira</taxon>
    </lineage>
</organism>
<reference evidence="1 2" key="1">
    <citation type="submission" date="2013-01" db="EMBL/GenBank/DDBJ databases">
        <authorList>
            <person name="Harkins D.M."/>
            <person name="Durkin A.S."/>
            <person name="Brinkac L.M."/>
            <person name="Haft D.H."/>
            <person name="Selengut J.D."/>
            <person name="Sanka R."/>
            <person name="DePew J."/>
            <person name="Purushe J."/>
            <person name="Galloway R.L."/>
            <person name="Vinetz J.M."/>
            <person name="Sutton G.G."/>
            <person name="Nierman W.C."/>
            <person name="Fouts D.E."/>
        </authorList>
    </citation>
    <scope>NUCLEOTIDE SEQUENCE [LARGE SCALE GENOMIC DNA]</scope>
    <source>
        <strain evidence="1 2">Nikolaevo</strain>
    </source>
</reference>
<dbReference type="AlphaFoldDB" id="M6FE24"/>
<evidence type="ECO:0000313" key="2">
    <source>
        <dbReference type="Proteomes" id="UP000011980"/>
    </source>
</evidence>
<gene>
    <name evidence="1" type="ORF">LEP1GSC008_0146</name>
</gene>
<dbReference type="PATRIC" id="fig|1240687.3.peg.1035"/>
<proteinExistence type="predicted"/>
<dbReference type="EMBL" id="ANCE01000063">
    <property type="protein sequence ID" value="EMK25337.1"/>
    <property type="molecule type" value="Genomic_DNA"/>
</dbReference>
<sequence length="51" mass="6183">MDEINFNCIIFYLSPSKTNKAQKNAKSERFREQNKEMKSRKIDVRSFLKRN</sequence>
<name>M6FE24_9LEPT</name>
<protein>
    <submittedName>
        <fullName evidence="1">Uncharacterized protein</fullName>
    </submittedName>
</protein>
<accession>M6FE24</accession>
<comment type="caution">
    <text evidence="1">The sequence shown here is derived from an EMBL/GenBank/DDBJ whole genome shotgun (WGS) entry which is preliminary data.</text>
</comment>
<dbReference type="Proteomes" id="UP000011980">
    <property type="component" value="Unassembled WGS sequence"/>
</dbReference>
<evidence type="ECO:0000313" key="1">
    <source>
        <dbReference type="EMBL" id="EMK25337.1"/>
    </source>
</evidence>